<keyword evidence="5" id="KW-1185">Reference proteome</keyword>
<keyword evidence="1 2" id="KW-0808">Transferase</keyword>
<feature type="transmembrane region" description="Helical" evidence="3">
    <location>
        <begin position="171"/>
        <end position="192"/>
    </location>
</feature>
<reference evidence="4 5" key="1">
    <citation type="journal article" date="2019" name="Int. J. Syst. Evol. Microbiol.">
        <title>The Global Catalogue of Microorganisms (GCM) 10K type strain sequencing project: providing services to taxonomists for standard genome sequencing and annotation.</title>
        <authorList>
            <consortium name="The Broad Institute Genomics Platform"/>
            <consortium name="The Broad Institute Genome Sequencing Center for Infectious Disease"/>
            <person name="Wu L."/>
            <person name="Ma J."/>
        </authorList>
    </citation>
    <scope>NUCLEOTIDE SEQUENCE [LARGE SCALE GENOMIC DNA]</scope>
    <source>
        <strain evidence="4 5">JCM 14162</strain>
    </source>
</reference>
<protein>
    <submittedName>
        <fullName evidence="4">CDP-alcohol phosphatidyltransferase family protein</fullName>
    </submittedName>
</protein>
<name>A0ABN1AUH9_9SPHN</name>
<feature type="transmembrane region" description="Helical" evidence="3">
    <location>
        <begin position="323"/>
        <end position="344"/>
    </location>
</feature>
<feature type="transmembrane region" description="Helical" evidence="3">
    <location>
        <begin position="261"/>
        <end position="284"/>
    </location>
</feature>
<evidence type="ECO:0000256" key="2">
    <source>
        <dbReference type="RuleBase" id="RU003750"/>
    </source>
</evidence>
<evidence type="ECO:0000256" key="1">
    <source>
        <dbReference type="ARBA" id="ARBA00022679"/>
    </source>
</evidence>
<comment type="caution">
    <text evidence="4">The sequence shown here is derived from an EMBL/GenBank/DDBJ whole genome shotgun (WGS) entry which is preliminary data.</text>
</comment>
<dbReference type="InterPro" id="IPR043130">
    <property type="entry name" value="CDP-OH_PTrfase_TM_dom"/>
</dbReference>
<dbReference type="EMBL" id="BAAAEM010000003">
    <property type="protein sequence ID" value="GAA0484121.1"/>
    <property type="molecule type" value="Genomic_DNA"/>
</dbReference>
<dbReference type="Proteomes" id="UP001500713">
    <property type="component" value="Unassembled WGS sequence"/>
</dbReference>
<proteinExistence type="inferred from homology"/>
<accession>A0ABN1AUH9</accession>
<feature type="transmembrane region" description="Helical" evidence="3">
    <location>
        <begin position="237"/>
        <end position="254"/>
    </location>
</feature>
<comment type="similarity">
    <text evidence="2">Belongs to the CDP-alcohol phosphatidyltransferase class-I family.</text>
</comment>
<dbReference type="Gene3D" id="1.20.120.1760">
    <property type="match status" value="1"/>
</dbReference>
<keyword evidence="3" id="KW-0472">Membrane</keyword>
<dbReference type="InterPro" id="IPR000462">
    <property type="entry name" value="CDP-OH_P_trans"/>
</dbReference>
<keyword evidence="3" id="KW-0812">Transmembrane</keyword>
<evidence type="ECO:0000313" key="4">
    <source>
        <dbReference type="EMBL" id="GAA0484121.1"/>
    </source>
</evidence>
<dbReference type="PROSITE" id="PS00379">
    <property type="entry name" value="CDP_ALCOHOL_P_TRANSF"/>
    <property type="match status" value="1"/>
</dbReference>
<keyword evidence="3" id="KW-1133">Transmembrane helix</keyword>
<organism evidence="4 5">
    <name type="scientific">Parasphingorhabdus litoris</name>
    <dbReference type="NCBI Taxonomy" id="394733"/>
    <lineage>
        <taxon>Bacteria</taxon>
        <taxon>Pseudomonadati</taxon>
        <taxon>Pseudomonadota</taxon>
        <taxon>Alphaproteobacteria</taxon>
        <taxon>Sphingomonadales</taxon>
        <taxon>Sphingomonadaceae</taxon>
        <taxon>Parasphingorhabdus</taxon>
    </lineage>
</organism>
<gene>
    <name evidence="4" type="ORF">GCM10009096_28330</name>
</gene>
<evidence type="ECO:0000256" key="3">
    <source>
        <dbReference type="SAM" id="Phobius"/>
    </source>
</evidence>
<sequence length="365" mass="41146">MQTKNGVTLLLHGENDTLIWGMTNAERGRRLVEKLQGDISGSLWINLTYVFDPQWIRHVHDNPGMIITFDGTPVLAHLTDESEAEALAAGQLPARATVREYRDKPRIHNASLRKLETPFVRELTPATVKDIERESYFGAYKGVTDILTKYLWPELALVLTRLAARLGMTPNMVTAIGAIGCVSATFLFYYGYFWTGMAAGFVFMVLDTVDGKLARCTITSSFWGNIFDHGLDLVHPPFWWVAWAIGLGAVGLALPEDQLRLALIVILGGYVLQRIIEGIFIRAFGQHIHVWRPMDSWFRLITARRNPNMVLLFISMVFGRPDIGLIAVAWWTLISLAVHMVQIIQAWMVKIRGGQIVSWLEQEQG</sequence>
<dbReference type="RefSeq" id="WP_229955143.1">
    <property type="nucleotide sequence ID" value="NZ_BAAAEM010000003.1"/>
</dbReference>
<evidence type="ECO:0000313" key="5">
    <source>
        <dbReference type="Proteomes" id="UP001500713"/>
    </source>
</evidence>
<dbReference type="Pfam" id="PF01066">
    <property type="entry name" value="CDP-OH_P_transf"/>
    <property type="match status" value="1"/>
</dbReference>
<dbReference type="InterPro" id="IPR048254">
    <property type="entry name" value="CDP_ALCOHOL_P_TRANSF_CS"/>
</dbReference>